<feature type="binding site" evidence="4">
    <location>
        <position position="66"/>
    </location>
    <ligand>
        <name>substrate</name>
    </ligand>
</feature>
<keyword evidence="2 5" id="KW-0479">Metal-binding</keyword>
<dbReference type="InterPro" id="IPR040442">
    <property type="entry name" value="Pyrv_kinase-like_dom_sf"/>
</dbReference>
<dbReference type="PIRSF" id="PIRSF015582">
    <property type="entry name" value="Cit_lyase_B"/>
    <property type="match status" value="1"/>
</dbReference>
<evidence type="ECO:0000256" key="1">
    <source>
        <dbReference type="ARBA" id="ARBA00001946"/>
    </source>
</evidence>
<evidence type="ECO:0000256" key="5">
    <source>
        <dbReference type="PIRSR" id="PIRSR015582-2"/>
    </source>
</evidence>
<evidence type="ECO:0000259" key="6">
    <source>
        <dbReference type="Pfam" id="PF03328"/>
    </source>
</evidence>
<dbReference type="InterPro" id="IPR015813">
    <property type="entry name" value="Pyrv/PenolPyrv_kinase-like_dom"/>
</dbReference>
<feature type="binding site" evidence="5">
    <location>
        <position position="113"/>
    </location>
    <ligand>
        <name>Mg(2+)</name>
        <dbReference type="ChEBI" id="CHEBI:18420"/>
    </ligand>
</feature>
<dbReference type="SUPFAM" id="SSF51621">
    <property type="entry name" value="Phosphoenolpyruvate/pyruvate domain"/>
    <property type="match status" value="1"/>
</dbReference>
<feature type="binding site" evidence="4">
    <location>
        <position position="113"/>
    </location>
    <ligand>
        <name>substrate</name>
    </ligand>
</feature>
<dbReference type="GO" id="GO:0016829">
    <property type="term" value="F:lyase activity"/>
    <property type="evidence" value="ECO:0007669"/>
    <property type="project" value="UniProtKB-KW"/>
</dbReference>
<keyword evidence="8" id="KW-1185">Reference proteome</keyword>
<feature type="domain" description="HpcH/HpaI aldolase/citrate lyase" evidence="6">
    <location>
        <begin position="12"/>
        <end position="96"/>
    </location>
</feature>
<dbReference type="InterPro" id="IPR011206">
    <property type="entry name" value="Citrate_lyase_beta/mcl1/mcl2"/>
</dbReference>
<dbReference type="PANTHER" id="PTHR32308:SF10">
    <property type="entry name" value="CITRATE LYASE SUBUNIT BETA"/>
    <property type="match status" value="1"/>
</dbReference>
<keyword evidence="3 5" id="KW-0460">Magnesium</keyword>
<evidence type="ECO:0000256" key="3">
    <source>
        <dbReference type="ARBA" id="ARBA00022842"/>
    </source>
</evidence>
<accession>A0A7G5FGR9</accession>
<comment type="cofactor">
    <cofactor evidence="1">
        <name>Mg(2+)</name>
        <dbReference type="ChEBI" id="CHEBI:18420"/>
    </cofactor>
</comment>
<evidence type="ECO:0000313" key="7">
    <source>
        <dbReference type="EMBL" id="QMV85810.1"/>
    </source>
</evidence>
<proteinExistence type="predicted"/>
<keyword evidence="7" id="KW-0456">Lyase</keyword>
<sequence length="279" mass="30077">MHYDHLIAGPAILFAPAGRAEIIPKAAAKADMVILDLEDGAGDVDREVAYANIRNCGLPSERTIVRIVGPDSPHFHSDVEFVRTTNYRLVMVPKVGAEIPAELAGLQLIAMVETPQAVVKLPELAAHPDVVGMFWGAEDLTVLLGGTHSRLLIDEGAPDTRPGPYRAPMLLTRALMQIHAAAHGKFVIDAVHADFRDDEGLFLEAADAARSGFIGFACIHPLQVDVARRAFAPAPEQLEWARRVVAEAKNNPGAFKLDGEMIDAPLISQAKRVVARGNI</sequence>
<dbReference type="EMBL" id="CP059833">
    <property type="protein sequence ID" value="QMV85810.1"/>
    <property type="molecule type" value="Genomic_DNA"/>
</dbReference>
<evidence type="ECO:0000313" key="8">
    <source>
        <dbReference type="Proteomes" id="UP000515570"/>
    </source>
</evidence>
<dbReference type="PANTHER" id="PTHR32308">
    <property type="entry name" value="LYASE BETA SUBUNIT, PUTATIVE (AFU_ORTHOLOGUE AFUA_4G13030)-RELATED"/>
    <property type="match status" value="1"/>
</dbReference>
<name>A0A7G5FGR9_9CORY</name>
<feature type="binding site" evidence="5">
    <location>
        <position position="139"/>
    </location>
    <ligand>
        <name>Mg(2+)</name>
        <dbReference type="ChEBI" id="CHEBI:18420"/>
    </ligand>
</feature>
<dbReference type="InterPro" id="IPR005000">
    <property type="entry name" value="Aldolase/citrate-lyase_domain"/>
</dbReference>
<reference evidence="7 8" key="1">
    <citation type="submission" date="2020-07" db="EMBL/GenBank/DDBJ databases">
        <title>non toxigenic Corynebacterium sp. nov from a clinical source.</title>
        <authorList>
            <person name="Bernier A.-M."/>
            <person name="Bernard K."/>
        </authorList>
    </citation>
    <scope>NUCLEOTIDE SEQUENCE [LARGE SCALE GENOMIC DNA]</scope>
    <source>
        <strain evidence="8">NML 93-0612</strain>
    </source>
</reference>
<organism evidence="7 8">
    <name type="scientific">Corynebacterium hindlerae</name>
    <dbReference type="NCBI Taxonomy" id="699041"/>
    <lineage>
        <taxon>Bacteria</taxon>
        <taxon>Bacillati</taxon>
        <taxon>Actinomycetota</taxon>
        <taxon>Actinomycetes</taxon>
        <taxon>Mycobacteriales</taxon>
        <taxon>Corynebacteriaceae</taxon>
        <taxon>Corynebacterium</taxon>
    </lineage>
</organism>
<dbReference type="Gene3D" id="3.20.20.60">
    <property type="entry name" value="Phosphoenolpyruvate-binding domains"/>
    <property type="match status" value="1"/>
</dbReference>
<dbReference type="AlphaFoldDB" id="A0A7G5FGR9"/>
<evidence type="ECO:0000256" key="2">
    <source>
        <dbReference type="ARBA" id="ARBA00022723"/>
    </source>
</evidence>
<protein>
    <submittedName>
        <fullName evidence="7">CoA ester lyase</fullName>
    </submittedName>
</protein>
<gene>
    <name evidence="7" type="ORF">HW450_03490</name>
</gene>
<dbReference type="Proteomes" id="UP000515570">
    <property type="component" value="Chromosome"/>
</dbReference>
<feature type="domain" description="HpcH/HpaI aldolase/citrate lyase" evidence="6">
    <location>
        <begin position="105"/>
        <end position="221"/>
    </location>
</feature>
<evidence type="ECO:0000256" key="4">
    <source>
        <dbReference type="PIRSR" id="PIRSR015582-1"/>
    </source>
</evidence>
<dbReference type="RefSeq" id="WP_182386627.1">
    <property type="nucleotide sequence ID" value="NZ_CP059833.1"/>
</dbReference>
<dbReference type="GO" id="GO:0006107">
    <property type="term" value="P:oxaloacetate metabolic process"/>
    <property type="evidence" value="ECO:0007669"/>
    <property type="project" value="TreeGrafter"/>
</dbReference>
<dbReference type="GO" id="GO:0000287">
    <property type="term" value="F:magnesium ion binding"/>
    <property type="evidence" value="ECO:0007669"/>
    <property type="project" value="TreeGrafter"/>
</dbReference>
<dbReference type="Pfam" id="PF03328">
    <property type="entry name" value="HpcH_HpaI"/>
    <property type="match status" value="2"/>
</dbReference>